<evidence type="ECO:0000256" key="3">
    <source>
        <dbReference type="ARBA" id="ARBA00022771"/>
    </source>
</evidence>
<reference evidence="8 9" key="1">
    <citation type="journal article" date="2018" name="Biotechnol. Biofuels">
        <title>Integrative visual omics of the white-rot fungus Polyporus brumalis exposes the biotechnological potential of its oxidative enzymes for delignifying raw plant biomass.</title>
        <authorList>
            <person name="Miyauchi S."/>
            <person name="Rancon A."/>
            <person name="Drula E."/>
            <person name="Hage H."/>
            <person name="Chaduli D."/>
            <person name="Favel A."/>
            <person name="Grisel S."/>
            <person name="Henrissat B."/>
            <person name="Herpoel-Gimbert I."/>
            <person name="Ruiz-Duenas F.J."/>
            <person name="Chevret D."/>
            <person name="Hainaut M."/>
            <person name="Lin J."/>
            <person name="Wang M."/>
            <person name="Pangilinan J."/>
            <person name="Lipzen A."/>
            <person name="Lesage-Meessen L."/>
            <person name="Navarro D."/>
            <person name="Riley R."/>
            <person name="Grigoriev I.V."/>
            <person name="Zhou S."/>
            <person name="Raouche S."/>
            <person name="Rosso M.N."/>
        </authorList>
    </citation>
    <scope>NUCLEOTIDE SEQUENCE [LARGE SCALE GENOMIC DNA]</scope>
    <source>
        <strain evidence="8 9">BRFM 1820</strain>
    </source>
</reference>
<dbReference type="InterPro" id="IPR001510">
    <property type="entry name" value="Znf_PARP"/>
</dbReference>
<name>A0A371CWJ3_9APHY</name>
<evidence type="ECO:0000256" key="2">
    <source>
        <dbReference type="ARBA" id="ARBA00022723"/>
    </source>
</evidence>
<dbReference type="Pfam" id="PF00645">
    <property type="entry name" value="zf-PARP"/>
    <property type="match status" value="1"/>
</dbReference>
<dbReference type="GO" id="GO:0008270">
    <property type="term" value="F:zinc ion binding"/>
    <property type="evidence" value="ECO:0007669"/>
    <property type="project" value="UniProtKB-KW"/>
</dbReference>
<dbReference type="OrthoDB" id="429950at2759"/>
<evidence type="ECO:0000256" key="5">
    <source>
        <dbReference type="ARBA" id="ARBA00023242"/>
    </source>
</evidence>
<dbReference type="SUPFAM" id="SSF57716">
    <property type="entry name" value="Glucocorticoid receptor-like (DNA-binding domain)"/>
    <property type="match status" value="1"/>
</dbReference>
<protein>
    <submittedName>
        <fullName evidence="8">Zf-PARP-domain-containing protein</fullName>
    </submittedName>
</protein>
<dbReference type="EMBL" id="KZ857447">
    <property type="protein sequence ID" value="RDX44661.1"/>
    <property type="molecule type" value="Genomic_DNA"/>
</dbReference>
<accession>A0A371CWJ3</accession>
<dbReference type="AlphaFoldDB" id="A0A371CWJ3"/>
<dbReference type="SMART" id="SM01336">
    <property type="entry name" value="zf-PARP"/>
    <property type="match status" value="1"/>
</dbReference>
<keyword evidence="4" id="KW-0862">Zinc</keyword>
<sequence length="129" mass="14661">MVDEQGGTKSGYRLEYARNGRSLCSGPTPCKGTKIERGELRFGSLVNIKGITCFQWRHWGCVTTRILTNAKKSFNDADELDGFKDLDDEDQERIKKAWEVGHVPPEDVIETAKKGDGEEEDDADRQRRR</sequence>
<keyword evidence="9" id="KW-1185">Reference proteome</keyword>
<evidence type="ECO:0000256" key="4">
    <source>
        <dbReference type="ARBA" id="ARBA00022833"/>
    </source>
</evidence>
<gene>
    <name evidence="8" type="ORF">OH76DRAFT_1052303</name>
</gene>
<proteinExistence type="predicted"/>
<dbReference type="GO" id="GO:0005634">
    <property type="term" value="C:nucleus"/>
    <property type="evidence" value="ECO:0007669"/>
    <property type="project" value="UniProtKB-SubCell"/>
</dbReference>
<evidence type="ECO:0000256" key="1">
    <source>
        <dbReference type="ARBA" id="ARBA00004123"/>
    </source>
</evidence>
<feature type="region of interest" description="Disordered" evidence="6">
    <location>
        <begin position="104"/>
        <end position="129"/>
    </location>
</feature>
<organism evidence="8 9">
    <name type="scientific">Lentinus brumalis</name>
    <dbReference type="NCBI Taxonomy" id="2498619"/>
    <lineage>
        <taxon>Eukaryota</taxon>
        <taxon>Fungi</taxon>
        <taxon>Dikarya</taxon>
        <taxon>Basidiomycota</taxon>
        <taxon>Agaricomycotina</taxon>
        <taxon>Agaricomycetes</taxon>
        <taxon>Polyporales</taxon>
        <taxon>Polyporaceae</taxon>
        <taxon>Lentinus</taxon>
    </lineage>
</organism>
<keyword evidence="2" id="KW-0479">Metal-binding</keyword>
<evidence type="ECO:0000313" key="9">
    <source>
        <dbReference type="Proteomes" id="UP000256964"/>
    </source>
</evidence>
<keyword evidence="3" id="KW-0863">Zinc-finger</keyword>
<dbReference type="Proteomes" id="UP000256964">
    <property type="component" value="Unassembled WGS sequence"/>
</dbReference>
<dbReference type="Gene3D" id="3.30.1740.10">
    <property type="entry name" value="Zinc finger, PARP-type"/>
    <property type="match status" value="1"/>
</dbReference>
<evidence type="ECO:0000313" key="8">
    <source>
        <dbReference type="EMBL" id="RDX44661.1"/>
    </source>
</evidence>
<dbReference type="PROSITE" id="PS50064">
    <property type="entry name" value="ZF_PARP_2"/>
    <property type="match status" value="1"/>
</dbReference>
<dbReference type="STRING" id="139420.A0A371CWJ3"/>
<dbReference type="GO" id="GO:0003677">
    <property type="term" value="F:DNA binding"/>
    <property type="evidence" value="ECO:0007669"/>
    <property type="project" value="InterPro"/>
</dbReference>
<comment type="subcellular location">
    <subcellularLocation>
        <location evidence="1">Nucleus</location>
    </subcellularLocation>
</comment>
<evidence type="ECO:0000256" key="6">
    <source>
        <dbReference type="SAM" id="MobiDB-lite"/>
    </source>
</evidence>
<evidence type="ECO:0000259" key="7">
    <source>
        <dbReference type="PROSITE" id="PS50064"/>
    </source>
</evidence>
<feature type="domain" description="PARP-type" evidence="7">
    <location>
        <begin position="12"/>
        <end position="102"/>
    </location>
</feature>
<keyword evidence="5" id="KW-0539">Nucleus</keyword>
<dbReference type="InterPro" id="IPR036957">
    <property type="entry name" value="Znf_PARP_sf"/>
</dbReference>